<keyword evidence="5" id="KW-1185">Reference proteome</keyword>
<dbReference type="Pfam" id="PF00620">
    <property type="entry name" value="RhoGAP"/>
    <property type="match status" value="1"/>
</dbReference>
<evidence type="ECO:0000313" key="4">
    <source>
        <dbReference type="EMBL" id="CAH3173856.1"/>
    </source>
</evidence>
<dbReference type="SMART" id="SM00516">
    <property type="entry name" value="SEC14"/>
    <property type="match status" value="1"/>
</dbReference>
<name>A0ABN8R4Q5_9CNID</name>
<dbReference type="PROSITE" id="PS50238">
    <property type="entry name" value="RHOGAP"/>
    <property type="match status" value="1"/>
</dbReference>
<feature type="region of interest" description="Disordered" evidence="1">
    <location>
        <begin position="73"/>
        <end position="116"/>
    </location>
</feature>
<comment type="caution">
    <text evidence="4">The sequence shown here is derived from an EMBL/GenBank/DDBJ whole genome shotgun (WGS) entry which is preliminary data.</text>
</comment>
<dbReference type="Pfam" id="PF13716">
    <property type="entry name" value="CRAL_TRIO_2"/>
    <property type="match status" value="1"/>
</dbReference>
<feature type="domain" description="Rho-GAP" evidence="3">
    <location>
        <begin position="388"/>
        <end position="576"/>
    </location>
</feature>
<dbReference type="InterPro" id="IPR008936">
    <property type="entry name" value="Rho_GTPase_activation_prot"/>
</dbReference>
<dbReference type="SUPFAM" id="SSF48350">
    <property type="entry name" value="GTPase activation domain, GAP"/>
    <property type="match status" value="1"/>
</dbReference>
<evidence type="ECO:0000259" key="3">
    <source>
        <dbReference type="PROSITE" id="PS50238"/>
    </source>
</evidence>
<dbReference type="InterPro" id="IPR001251">
    <property type="entry name" value="CRAL-TRIO_dom"/>
</dbReference>
<feature type="region of interest" description="Disordered" evidence="1">
    <location>
        <begin position="1"/>
        <end position="57"/>
    </location>
</feature>
<evidence type="ECO:0000313" key="5">
    <source>
        <dbReference type="Proteomes" id="UP001159405"/>
    </source>
</evidence>
<organism evidence="4 5">
    <name type="scientific">Porites lobata</name>
    <dbReference type="NCBI Taxonomy" id="104759"/>
    <lineage>
        <taxon>Eukaryota</taxon>
        <taxon>Metazoa</taxon>
        <taxon>Cnidaria</taxon>
        <taxon>Anthozoa</taxon>
        <taxon>Hexacorallia</taxon>
        <taxon>Scleractinia</taxon>
        <taxon>Fungiina</taxon>
        <taxon>Poritidae</taxon>
        <taxon>Porites</taxon>
    </lineage>
</organism>
<gene>
    <name evidence="4" type="ORF">PLOB_00014469</name>
</gene>
<dbReference type="Proteomes" id="UP001159405">
    <property type="component" value="Unassembled WGS sequence"/>
</dbReference>
<dbReference type="Gene3D" id="1.10.555.10">
    <property type="entry name" value="Rho GTPase activation protein"/>
    <property type="match status" value="1"/>
</dbReference>
<dbReference type="CDD" id="cd00170">
    <property type="entry name" value="SEC14"/>
    <property type="match status" value="1"/>
</dbReference>
<dbReference type="InterPro" id="IPR000198">
    <property type="entry name" value="RhoGAP_dom"/>
</dbReference>
<evidence type="ECO:0008006" key="6">
    <source>
        <dbReference type="Google" id="ProtNLM"/>
    </source>
</evidence>
<dbReference type="InterPro" id="IPR036865">
    <property type="entry name" value="CRAL-TRIO_dom_sf"/>
</dbReference>
<dbReference type="PANTHER" id="PTHR45808:SF2">
    <property type="entry name" value="RHO GTPASE-ACTIVATING PROTEIN 68F"/>
    <property type="match status" value="1"/>
</dbReference>
<feature type="compositionally biased region" description="Polar residues" evidence="1">
    <location>
        <begin position="13"/>
        <end position="28"/>
    </location>
</feature>
<accession>A0ABN8R4Q5</accession>
<dbReference type="SMART" id="SM00324">
    <property type="entry name" value="RhoGAP"/>
    <property type="match status" value="1"/>
</dbReference>
<protein>
    <recommendedName>
        <fullName evidence="6">Rho GTPase-activating protein 1</fullName>
    </recommendedName>
</protein>
<feature type="domain" description="CRAL-TRIO" evidence="2">
    <location>
        <begin position="204"/>
        <end position="351"/>
    </location>
</feature>
<sequence>MDEALPGFENRSDVQQETLNLSTNSAQTKDVFRSDEPVTNRRSGHLTSPGTKRYGMTNFDDINVQQDLLDEFDPLSSHSNTTENDFNDGDPSGKKKTSVQRLDSKKNMEPHRSSGLILGNIQETSLAVAPTNSGDERILSGCQQTEYSEQVFENGGKLERGEVDEDIDGEAEVVDEVSTDTAEVDESGGNPTPHLSTLSKLDDDFRDIAQHHILSVAGDDKSGRPVIVFSSCRMPPISSIDHTRLFKYLLCTLDQYVENDYTIVYFHFGLTSKNKPGMSKVIQLYRELDRKYRKNIKALYVVHPSSTIKLIWATLAKVLSPKFSRKLFYITRLQDLADIVHLDQIDIPKQVMEHDVEISSQVRAAAPKAPSVFYATPTDIPKTQQFGVSLSWMREKNDGECIPLVLSTSVTFLRESALEVEGIFRRSANMKTVKEFCVMFNEGKDVNYSNPDDIHCAAVIIKRFLRELPDPILTFKLYETIITSTKIPDATEKLKVVWCILHNELPEENFVVLKFLMEFLNEVLDYSAVNKMTAMNLAIVFGPNILWSRSQAASLEAMAQINSFTLLLLENVSYLFGTS</sequence>
<evidence type="ECO:0000259" key="2">
    <source>
        <dbReference type="PROSITE" id="PS50191"/>
    </source>
</evidence>
<dbReference type="EMBL" id="CALNXK010000185">
    <property type="protein sequence ID" value="CAH3173856.1"/>
    <property type="molecule type" value="Genomic_DNA"/>
</dbReference>
<reference evidence="4 5" key="1">
    <citation type="submission" date="2022-05" db="EMBL/GenBank/DDBJ databases">
        <authorList>
            <consortium name="Genoscope - CEA"/>
            <person name="William W."/>
        </authorList>
    </citation>
    <scope>NUCLEOTIDE SEQUENCE [LARGE SCALE GENOMIC DNA]</scope>
</reference>
<evidence type="ECO:0000256" key="1">
    <source>
        <dbReference type="SAM" id="MobiDB-lite"/>
    </source>
</evidence>
<dbReference type="Gene3D" id="3.40.525.10">
    <property type="entry name" value="CRAL-TRIO lipid binding domain"/>
    <property type="match status" value="1"/>
</dbReference>
<feature type="compositionally biased region" description="Basic and acidic residues" evidence="1">
    <location>
        <begin position="102"/>
        <end position="112"/>
    </location>
</feature>
<dbReference type="SUPFAM" id="SSF52087">
    <property type="entry name" value="CRAL/TRIO domain"/>
    <property type="match status" value="1"/>
</dbReference>
<dbReference type="PANTHER" id="PTHR45808">
    <property type="entry name" value="RHO GTPASE-ACTIVATING PROTEIN 68F"/>
    <property type="match status" value="1"/>
</dbReference>
<dbReference type="PROSITE" id="PS50191">
    <property type="entry name" value="CRAL_TRIO"/>
    <property type="match status" value="1"/>
</dbReference>
<feature type="compositionally biased region" description="Basic and acidic residues" evidence="1">
    <location>
        <begin position="30"/>
        <end position="39"/>
    </location>
</feature>
<proteinExistence type="predicted"/>